<comment type="subcellular location">
    <subcellularLocation>
        <location evidence="11 12">Cell membrane</location>
        <topology evidence="11 12">Multi-pass membrane protein</topology>
    </subcellularLocation>
    <subcellularLocation>
        <location evidence="1">Membrane</location>
        <topology evidence="1">Multi-pass membrane protein</topology>
    </subcellularLocation>
</comment>
<keyword evidence="5 11" id="KW-0812">Transmembrane</keyword>
<comment type="caution">
    <text evidence="13">The sequence shown here is derived from an EMBL/GenBank/DDBJ whole genome shotgun (WGS) entry which is preliminary data.</text>
</comment>
<feature type="transmembrane region" description="Helical" evidence="11">
    <location>
        <begin position="223"/>
        <end position="241"/>
    </location>
</feature>
<dbReference type="InterPro" id="IPR023011">
    <property type="entry name" value="ATP_synth_F0_asu_AS"/>
</dbReference>
<dbReference type="NCBIfam" id="TIGR01131">
    <property type="entry name" value="ATP_synt_6_or_A"/>
    <property type="match status" value="1"/>
</dbReference>
<comment type="similarity">
    <text evidence="2 11 12">Belongs to the ATPase A chain family.</text>
</comment>
<keyword evidence="4 11" id="KW-0138">CF(0)</keyword>
<proteinExistence type="inferred from homology"/>
<dbReference type="CDD" id="cd00310">
    <property type="entry name" value="ATP-synt_Fo_a_6"/>
    <property type="match status" value="1"/>
</dbReference>
<dbReference type="GO" id="GO:0045259">
    <property type="term" value="C:proton-transporting ATP synthase complex"/>
    <property type="evidence" value="ECO:0007669"/>
    <property type="project" value="UniProtKB-KW"/>
</dbReference>
<dbReference type="GO" id="GO:0046933">
    <property type="term" value="F:proton-transporting ATP synthase activity, rotational mechanism"/>
    <property type="evidence" value="ECO:0007669"/>
    <property type="project" value="UniProtKB-UniRule"/>
</dbReference>
<evidence type="ECO:0000313" key="13">
    <source>
        <dbReference type="EMBL" id="OEF99887.1"/>
    </source>
</evidence>
<evidence type="ECO:0000256" key="2">
    <source>
        <dbReference type="ARBA" id="ARBA00006810"/>
    </source>
</evidence>
<evidence type="ECO:0000256" key="8">
    <source>
        <dbReference type="ARBA" id="ARBA00023065"/>
    </source>
</evidence>
<feature type="transmembrane region" description="Helical" evidence="11">
    <location>
        <begin position="135"/>
        <end position="155"/>
    </location>
</feature>
<keyword evidence="11" id="KW-1003">Cell membrane</keyword>
<dbReference type="SUPFAM" id="SSF81336">
    <property type="entry name" value="F1F0 ATP synthase subunit A"/>
    <property type="match status" value="1"/>
</dbReference>
<dbReference type="PANTHER" id="PTHR42823:SF3">
    <property type="entry name" value="ATP SYNTHASE SUBUNIT A, CHLOROPLASTIC"/>
    <property type="match status" value="1"/>
</dbReference>
<evidence type="ECO:0000256" key="5">
    <source>
        <dbReference type="ARBA" id="ARBA00022692"/>
    </source>
</evidence>
<feature type="transmembrane region" description="Helical" evidence="11">
    <location>
        <begin position="6"/>
        <end position="25"/>
    </location>
</feature>
<dbReference type="InterPro" id="IPR000568">
    <property type="entry name" value="ATP_synth_F0_asu"/>
</dbReference>
<dbReference type="GO" id="GO:0042777">
    <property type="term" value="P:proton motive force-driven plasma membrane ATP synthesis"/>
    <property type="evidence" value="ECO:0007669"/>
    <property type="project" value="TreeGrafter"/>
</dbReference>
<dbReference type="PRINTS" id="PR00123">
    <property type="entry name" value="ATPASEA"/>
</dbReference>
<dbReference type="InterPro" id="IPR035908">
    <property type="entry name" value="F0_ATP_A_sf"/>
</dbReference>
<keyword evidence="7 11" id="KW-1133">Transmembrane helix</keyword>
<evidence type="ECO:0000256" key="6">
    <source>
        <dbReference type="ARBA" id="ARBA00022781"/>
    </source>
</evidence>
<evidence type="ECO:0000256" key="9">
    <source>
        <dbReference type="ARBA" id="ARBA00023136"/>
    </source>
</evidence>
<gene>
    <name evidence="11" type="primary">atpB</name>
    <name evidence="13" type="ORF">BHF71_01270</name>
</gene>
<evidence type="ECO:0000256" key="4">
    <source>
        <dbReference type="ARBA" id="ARBA00022547"/>
    </source>
</evidence>
<name>A0A1D2YW63_9BACI</name>
<dbReference type="InterPro" id="IPR045082">
    <property type="entry name" value="ATP_syn_F0_a_bact/chloroplast"/>
</dbReference>
<dbReference type="PANTHER" id="PTHR42823">
    <property type="entry name" value="ATP SYNTHASE SUBUNIT A, CHLOROPLASTIC"/>
    <property type="match status" value="1"/>
</dbReference>
<accession>A0A1D2YW63</accession>
<evidence type="ECO:0000256" key="10">
    <source>
        <dbReference type="ARBA" id="ARBA00023310"/>
    </source>
</evidence>
<keyword evidence="14" id="KW-1185">Reference proteome</keyword>
<dbReference type="GO" id="GO:0005886">
    <property type="term" value="C:plasma membrane"/>
    <property type="evidence" value="ECO:0007669"/>
    <property type="project" value="UniProtKB-SubCell"/>
</dbReference>
<evidence type="ECO:0000256" key="7">
    <source>
        <dbReference type="ARBA" id="ARBA00022989"/>
    </source>
</evidence>
<dbReference type="EMBL" id="MIJF01000013">
    <property type="protein sequence ID" value="OEF99887.1"/>
    <property type="molecule type" value="Genomic_DNA"/>
</dbReference>
<sequence>MSFNLSTLLMTIITSIIVIVIAIAGTRRLTTGVPKGMQNVLEWLVDFVYGIIGSTIGLKKGANFIFLALTLIMFIFVGNMLGLPMNFITVHDEPFSIFGIDIVTQQMINESEIIENGHKVVDVAWWKSPTADANVTLAMSVSIIILSQIFSIKYLGFKGYVKHYFEPHFLFFPLHIIEDFSKTLTLGFRLYGNIFAGEVLIGVILLMGMAGIVPLAIWQGFSIFVGFIQAYVFTILSMVYISQKISH</sequence>
<evidence type="ECO:0000256" key="12">
    <source>
        <dbReference type="RuleBase" id="RU000483"/>
    </source>
</evidence>
<evidence type="ECO:0000256" key="3">
    <source>
        <dbReference type="ARBA" id="ARBA00022448"/>
    </source>
</evidence>
<protein>
    <recommendedName>
        <fullName evidence="11 12">ATP synthase subunit a</fullName>
    </recommendedName>
    <alternativeName>
        <fullName evidence="11">ATP synthase F0 sector subunit a</fullName>
    </alternativeName>
    <alternativeName>
        <fullName evidence="11">F-ATPase subunit 6</fullName>
    </alternativeName>
</protein>
<feature type="transmembrane region" description="Helical" evidence="11">
    <location>
        <begin position="190"/>
        <end position="217"/>
    </location>
</feature>
<feature type="transmembrane region" description="Helical" evidence="11">
    <location>
        <begin position="64"/>
        <end position="83"/>
    </location>
</feature>
<evidence type="ECO:0000256" key="1">
    <source>
        <dbReference type="ARBA" id="ARBA00004141"/>
    </source>
</evidence>
<dbReference type="PROSITE" id="PS00449">
    <property type="entry name" value="ATPASE_A"/>
    <property type="match status" value="1"/>
</dbReference>
<keyword evidence="6 11" id="KW-0375">Hydrogen ion transport</keyword>
<comment type="function">
    <text evidence="11 12">Key component of the proton channel; it plays a direct role in the translocation of protons across the membrane.</text>
</comment>
<dbReference type="STRING" id="337097.BHF71_01270"/>
<evidence type="ECO:0000256" key="11">
    <source>
        <dbReference type="HAMAP-Rule" id="MF_01393"/>
    </source>
</evidence>
<dbReference type="Proteomes" id="UP000243739">
    <property type="component" value="Unassembled WGS sequence"/>
</dbReference>
<dbReference type="HAMAP" id="MF_01393">
    <property type="entry name" value="ATP_synth_a_bact"/>
    <property type="match status" value="1"/>
</dbReference>
<dbReference type="AlphaFoldDB" id="A0A1D2YW63"/>
<keyword evidence="9 11" id="KW-0472">Membrane</keyword>
<keyword evidence="3 11" id="KW-0813">Transport</keyword>
<keyword evidence="8 11" id="KW-0406">Ion transport</keyword>
<dbReference type="Pfam" id="PF00119">
    <property type="entry name" value="ATP-synt_A"/>
    <property type="match status" value="1"/>
</dbReference>
<organism evidence="13 14">
    <name type="scientific">Vulcanibacillus modesticaldus</name>
    <dbReference type="NCBI Taxonomy" id="337097"/>
    <lineage>
        <taxon>Bacteria</taxon>
        <taxon>Bacillati</taxon>
        <taxon>Bacillota</taxon>
        <taxon>Bacilli</taxon>
        <taxon>Bacillales</taxon>
        <taxon>Bacillaceae</taxon>
        <taxon>Vulcanibacillus</taxon>
    </lineage>
</organism>
<keyword evidence="10 11" id="KW-0066">ATP synthesis</keyword>
<evidence type="ECO:0000313" key="14">
    <source>
        <dbReference type="Proteomes" id="UP000243739"/>
    </source>
</evidence>
<reference evidence="13 14" key="1">
    <citation type="submission" date="2016-09" db="EMBL/GenBank/DDBJ databases">
        <title>Draft genome sequence for the type strain of Vulcanibacillus modesticaldus BR, a strictly anaerobic, moderately thermophilic, and nitrate-reducing bacterium from deep sea-hydrothermal vents of the Mid-Atlantic Ridge.</title>
        <authorList>
            <person name="Abin C.A."/>
            <person name="Hollibaugh J.T."/>
        </authorList>
    </citation>
    <scope>NUCLEOTIDE SEQUENCE [LARGE SCALE GENOMIC DNA]</scope>
    <source>
        <strain evidence="13 14">BR</strain>
    </source>
</reference>
<dbReference type="Gene3D" id="1.20.120.220">
    <property type="entry name" value="ATP synthase, F0 complex, subunit A"/>
    <property type="match status" value="1"/>
</dbReference>